<protein>
    <submittedName>
        <fullName evidence="1">Periplasmic protein</fullName>
    </submittedName>
</protein>
<evidence type="ECO:0000313" key="1">
    <source>
        <dbReference type="EMBL" id="KTD82868.1"/>
    </source>
</evidence>
<dbReference type="PATRIC" id="fig|66969.6.peg.375"/>
<evidence type="ECO:0000313" key="2">
    <source>
        <dbReference type="Proteomes" id="UP000054729"/>
    </source>
</evidence>
<name>A0A0W1ANE2_9GAMM</name>
<organism evidence="1 2">
    <name type="scientific">Legionella waltersii</name>
    <dbReference type="NCBI Taxonomy" id="66969"/>
    <lineage>
        <taxon>Bacteria</taxon>
        <taxon>Pseudomonadati</taxon>
        <taxon>Pseudomonadota</taxon>
        <taxon>Gammaproteobacteria</taxon>
        <taxon>Legionellales</taxon>
        <taxon>Legionellaceae</taxon>
        <taxon>Legionella</taxon>
    </lineage>
</organism>
<dbReference type="STRING" id="66969.Lwal_0346"/>
<dbReference type="Proteomes" id="UP000054729">
    <property type="component" value="Unassembled WGS sequence"/>
</dbReference>
<reference evidence="1 2" key="1">
    <citation type="submission" date="2015-11" db="EMBL/GenBank/DDBJ databases">
        <title>Genomic analysis of 38 Legionella species identifies large and diverse effector repertoires.</title>
        <authorList>
            <person name="Burstein D."/>
            <person name="Amaro F."/>
            <person name="Zusman T."/>
            <person name="Lifshitz Z."/>
            <person name="Cohen O."/>
            <person name="Gilbert J.A."/>
            <person name="Pupko T."/>
            <person name="Shuman H.A."/>
            <person name="Segal G."/>
        </authorList>
    </citation>
    <scope>NUCLEOTIDE SEQUENCE [LARGE SCALE GENOMIC DNA]</scope>
    <source>
        <strain evidence="1 2">ATCC 51914</strain>
    </source>
</reference>
<dbReference type="OrthoDB" id="5648361at2"/>
<sequence length="148" mass="16433">MGSRLLVFPLSLLLSAKTWSIPCYYTLAKDSCWTNYNVTVNVIDDASSTTVLTLSIPKGQTWARGSFECKPAQGLRYVAQFTPVFWQSDVGKTYVSTRTWYMPGKVNTGDKAWTIPICYPADFAQVPLPPTADSSCKCDFTNIPEPTL</sequence>
<comment type="caution">
    <text evidence="1">The sequence shown here is derived from an EMBL/GenBank/DDBJ whole genome shotgun (WGS) entry which is preliminary data.</text>
</comment>
<dbReference type="RefSeq" id="WP_058479203.1">
    <property type="nucleotide sequence ID" value="NZ_CAAAIQ010000003.1"/>
</dbReference>
<dbReference type="AlphaFoldDB" id="A0A0W1ANE2"/>
<gene>
    <name evidence="1" type="ORF">Lwal_0346</name>
</gene>
<proteinExistence type="predicted"/>
<keyword evidence="2" id="KW-1185">Reference proteome</keyword>
<accession>A0A0W1ANE2</accession>
<dbReference type="EMBL" id="LNZB01000006">
    <property type="protein sequence ID" value="KTD82868.1"/>
    <property type="molecule type" value="Genomic_DNA"/>
</dbReference>